<feature type="transmembrane region" description="Helical" evidence="2">
    <location>
        <begin position="43"/>
        <end position="76"/>
    </location>
</feature>
<dbReference type="InterPro" id="IPR016181">
    <property type="entry name" value="Acyl_CoA_acyltransferase"/>
</dbReference>
<evidence type="ECO:0000259" key="3">
    <source>
        <dbReference type="PROSITE" id="PS51186"/>
    </source>
</evidence>
<keyword evidence="2" id="KW-0472">Membrane</keyword>
<keyword evidence="2" id="KW-1133">Transmembrane helix</keyword>
<feature type="domain" description="N-acetyltransferase" evidence="3">
    <location>
        <begin position="67"/>
        <end position="221"/>
    </location>
</feature>
<dbReference type="SUPFAM" id="SSF55729">
    <property type="entry name" value="Acyl-CoA N-acyltransferases (Nat)"/>
    <property type="match status" value="2"/>
</dbReference>
<evidence type="ECO:0000256" key="2">
    <source>
        <dbReference type="SAM" id="Phobius"/>
    </source>
</evidence>
<keyword evidence="1" id="KW-0808">Transferase</keyword>
<keyword evidence="2" id="KW-0812">Transmembrane</keyword>
<dbReference type="InterPro" id="IPR050769">
    <property type="entry name" value="NAT_camello-type"/>
</dbReference>
<name>Q4RII9_TETNG</name>
<dbReference type="PANTHER" id="PTHR13947">
    <property type="entry name" value="GNAT FAMILY N-ACETYLTRANSFERASE"/>
    <property type="match status" value="1"/>
</dbReference>
<dbReference type="CDD" id="cd04301">
    <property type="entry name" value="NAT_SF"/>
    <property type="match status" value="2"/>
</dbReference>
<reference evidence="4" key="1">
    <citation type="journal article" date="2004" name="Nature">
        <title>Genome duplication in the teleost fish Tetraodon nigroviridis reveals the early vertebrate proto-karyotype.</title>
        <authorList>
            <person name="Jaillon O."/>
            <person name="Aury J.-M."/>
            <person name="Brunet F."/>
            <person name="Petit J.-L."/>
            <person name="Stange-Thomann N."/>
            <person name="Mauceli E."/>
            <person name="Bouneau L."/>
            <person name="Fischer C."/>
            <person name="Ozouf-Costaz C."/>
            <person name="Bernot A."/>
            <person name="Nicaud S."/>
            <person name="Jaffe D."/>
            <person name="Fisher S."/>
            <person name="Lutfalla G."/>
            <person name="Dossat C."/>
            <person name="Segurens B."/>
            <person name="Dasilva C."/>
            <person name="Salanoubat M."/>
            <person name="Levy M."/>
            <person name="Boudet N."/>
            <person name="Castellano S."/>
            <person name="Anthouard V."/>
            <person name="Jubin C."/>
            <person name="Castelli V."/>
            <person name="Katinka M."/>
            <person name="Vacherie B."/>
            <person name="Biemont C."/>
            <person name="Skalli Z."/>
            <person name="Cattolico L."/>
            <person name="Poulain J."/>
            <person name="De Berardinis V."/>
            <person name="Cruaud C."/>
            <person name="Duprat S."/>
            <person name="Brottier P."/>
            <person name="Coutanceau J.-P."/>
            <person name="Gouzy J."/>
            <person name="Parra G."/>
            <person name="Lardier G."/>
            <person name="Chapple C."/>
            <person name="McKernan K.J."/>
            <person name="McEwan P."/>
            <person name="Bosak S."/>
            <person name="Kellis M."/>
            <person name="Volff J.-N."/>
            <person name="Guigo R."/>
            <person name="Zody M.C."/>
            <person name="Mesirov J."/>
            <person name="Lindblad-Toh K."/>
            <person name="Birren B."/>
            <person name="Nusbaum C."/>
            <person name="Kahn D."/>
            <person name="Robinson-Rechavi M."/>
            <person name="Laudet V."/>
            <person name="Schachter V."/>
            <person name="Quetier F."/>
            <person name="Saurin W."/>
            <person name="Scarpelli C."/>
            <person name="Wincker P."/>
            <person name="Lander E.S."/>
            <person name="Weissenbach J."/>
            <person name="Roest Crollius H."/>
        </authorList>
    </citation>
    <scope>NUCLEOTIDE SEQUENCE [LARGE SCALE GENOMIC DNA]</scope>
</reference>
<dbReference type="PROSITE" id="PS51186">
    <property type="entry name" value="GNAT"/>
    <property type="match status" value="2"/>
</dbReference>
<accession>Q4RII9</accession>
<dbReference type="EMBL" id="CAAE01015043">
    <property type="protein sequence ID" value="CAG11793.1"/>
    <property type="molecule type" value="Genomic_DNA"/>
</dbReference>
<dbReference type="AlphaFoldDB" id="Q4RII9"/>
<dbReference type="PANTHER" id="PTHR13947:SF58">
    <property type="entry name" value="8B (PUTATIVE,_PSEUDO-RELATED"/>
    <property type="match status" value="1"/>
</dbReference>
<feature type="transmembrane region" description="Helical" evidence="2">
    <location>
        <begin position="251"/>
        <end position="284"/>
    </location>
</feature>
<dbReference type="OrthoDB" id="41532at2759"/>
<gene>
    <name evidence="4" type="ORF">GSTENG00033862001</name>
</gene>
<dbReference type="KEGG" id="tng:GSTEN00033862G001"/>
<protein>
    <submittedName>
        <fullName evidence="4">(spotted green pufferfish) hypothetical protein</fullName>
    </submittedName>
</protein>
<feature type="transmembrane region" description="Helical" evidence="2">
    <location>
        <begin position="450"/>
        <end position="470"/>
    </location>
</feature>
<dbReference type="InterPro" id="IPR000182">
    <property type="entry name" value="GNAT_dom"/>
</dbReference>
<dbReference type="GO" id="GO:0008080">
    <property type="term" value="F:N-acetyltransferase activity"/>
    <property type="evidence" value="ECO:0007669"/>
    <property type="project" value="InterPro"/>
</dbReference>
<dbReference type="Gene3D" id="3.40.630.30">
    <property type="match status" value="2"/>
</dbReference>
<comment type="caution">
    <text evidence="4">The sequence shown here is derived from an EMBL/GenBank/DDBJ whole genome shotgun (WGS) entry which is preliminary data.</text>
</comment>
<proteinExistence type="predicted"/>
<dbReference type="Pfam" id="PF00583">
    <property type="entry name" value="Acetyltransf_1"/>
    <property type="match status" value="2"/>
</dbReference>
<evidence type="ECO:0000313" key="4">
    <source>
        <dbReference type="EMBL" id="CAG11793.1"/>
    </source>
</evidence>
<feature type="domain" description="N-acetyltransferase" evidence="3">
    <location>
        <begin position="273"/>
        <end position="420"/>
    </location>
</feature>
<sequence>MQVVIRKYRPSDKEAACGLFSTGILGHIYPCFCHTMTSPLYIIITMALSAAGFLLGSVLGALVLPGIWVGLIYYCCHELFSSFVRGQLQSDMQDISRSYLSRPDDCFWVAEAEVGGTSQIVGMVAVVGKHSAGKRQGELFRMIISPLFRRMGLGARLTQTVIDFCKDSGFSEVELETSTTQAAAVALYMKLGFHVALSHRNTHAPYWIIMLSKVVIRKYRPSDKEAVCSLFSTGILEHIYPCFRNAMTSPLYIIITMALSAAGFLLGSVLGALVLPGIWVGLIYYCCHELYSSFVRGQLQSDMQDISRSYLSRPDDCFWVAEAEVGGTSQIVGTAAVLANQSGGVKQGELRRLSISPLFRRKGLGSRLTQTVTEFCEERGFSELVLQTSASRTAAVNLYKNLGFYVVLVVMQVVIRKYRPSDKEAACGLFSTGILGHIYPCFCHTMTSPLYIIITMALSAAGFLLGSTLVESPPQFFCNQA</sequence>
<evidence type="ECO:0000256" key="1">
    <source>
        <dbReference type="ARBA" id="ARBA00022679"/>
    </source>
</evidence>
<organism evidence="4">
    <name type="scientific">Tetraodon nigroviridis</name>
    <name type="common">Spotted green pufferfish</name>
    <name type="synonym">Chelonodon nigroviridis</name>
    <dbReference type="NCBI Taxonomy" id="99883"/>
    <lineage>
        <taxon>Eukaryota</taxon>
        <taxon>Metazoa</taxon>
        <taxon>Chordata</taxon>
        <taxon>Craniata</taxon>
        <taxon>Vertebrata</taxon>
        <taxon>Euteleostomi</taxon>
        <taxon>Actinopterygii</taxon>
        <taxon>Neopterygii</taxon>
        <taxon>Teleostei</taxon>
        <taxon>Neoteleostei</taxon>
        <taxon>Acanthomorphata</taxon>
        <taxon>Eupercaria</taxon>
        <taxon>Tetraodontiformes</taxon>
        <taxon>Tetradontoidea</taxon>
        <taxon>Tetraodontidae</taxon>
        <taxon>Tetraodon</taxon>
    </lineage>
</organism>
<reference evidence="4" key="2">
    <citation type="submission" date="2004-02" db="EMBL/GenBank/DDBJ databases">
        <authorList>
            <consortium name="Genoscope"/>
            <consortium name="Whitehead Institute Centre for Genome Research"/>
        </authorList>
    </citation>
    <scope>NUCLEOTIDE SEQUENCE</scope>
</reference>